<organism evidence="3 4">
    <name type="scientific">Maliponia aquimaris</name>
    <dbReference type="NCBI Taxonomy" id="1673631"/>
    <lineage>
        <taxon>Bacteria</taxon>
        <taxon>Pseudomonadati</taxon>
        <taxon>Pseudomonadota</taxon>
        <taxon>Alphaproteobacteria</taxon>
        <taxon>Rhodobacterales</taxon>
        <taxon>Paracoccaceae</taxon>
        <taxon>Maliponia</taxon>
    </lineage>
</organism>
<feature type="compositionally biased region" description="Basic and acidic residues" evidence="1">
    <location>
        <begin position="85"/>
        <end position="99"/>
    </location>
</feature>
<feature type="region of interest" description="Disordered" evidence="1">
    <location>
        <begin position="76"/>
        <end position="133"/>
    </location>
</feature>
<sequence length="133" mass="15145">MMRRRLLCGVVACLVAGVPAARAETVEERIVGQLSREGYRQIAVSRTFLGRIRITASGSRGRREIILNPSTGAILRDYLDDDDRDDKVRTRDDRRKDDTPEADDPEDDDDDDDDDKEDKDDDKDDDDKDDDDD</sequence>
<feature type="chain" id="PRO_5012556952" description="PepSY domain-containing protein" evidence="2">
    <location>
        <begin position="24"/>
        <end position="133"/>
    </location>
</feature>
<dbReference type="AlphaFoldDB" id="A0A238KTH5"/>
<dbReference type="Proteomes" id="UP000207598">
    <property type="component" value="Unassembled WGS sequence"/>
</dbReference>
<protein>
    <recommendedName>
        <fullName evidence="5">PepSY domain-containing protein</fullName>
    </recommendedName>
</protein>
<keyword evidence="4" id="KW-1185">Reference proteome</keyword>
<evidence type="ECO:0000313" key="3">
    <source>
        <dbReference type="EMBL" id="SMX46113.1"/>
    </source>
</evidence>
<dbReference type="RefSeq" id="WP_094022122.1">
    <property type="nucleotide sequence ID" value="NZ_FXYF01000009.1"/>
</dbReference>
<proteinExistence type="predicted"/>
<dbReference type="EMBL" id="FXYF01000009">
    <property type="protein sequence ID" value="SMX46113.1"/>
    <property type="molecule type" value="Genomic_DNA"/>
</dbReference>
<keyword evidence="2" id="KW-0732">Signal</keyword>
<feature type="signal peptide" evidence="2">
    <location>
        <begin position="1"/>
        <end position="23"/>
    </location>
</feature>
<feature type="compositionally biased region" description="Acidic residues" evidence="1">
    <location>
        <begin position="100"/>
        <end position="133"/>
    </location>
</feature>
<reference evidence="3 4" key="1">
    <citation type="submission" date="2017-05" db="EMBL/GenBank/DDBJ databases">
        <authorList>
            <person name="Song R."/>
            <person name="Chenine A.L."/>
            <person name="Ruprecht R.M."/>
        </authorList>
    </citation>
    <scope>NUCLEOTIDE SEQUENCE [LARGE SCALE GENOMIC DNA]</scope>
    <source>
        <strain evidence="3 4">CECT 8898</strain>
    </source>
</reference>
<evidence type="ECO:0000256" key="1">
    <source>
        <dbReference type="SAM" id="MobiDB-lite"/>
    </source>
</evidence>
<evidence type="ECO:0000256" key="2">
    <source>
        <dbReference type="SAM" id="SignalP"/>
    </source>
</evidence>
<evidence type="ECO:0008006" key="5">
    <source>
        <dbReference type="Google" id="ProtNLM"/>
    </source>
</evidence>
<gene>
    <name evidence="3" type="ORF">MAA8898_03331</name>
</gene>
<name>A0A238KTH5_9RHOB</name>
<evidence type="ECO:0000313" key="4">
    <source>
        <dbReference type="Proteomes" id="UP000207598"/>
    </source>
</evidence>
<accession>A0A238KTH5</accession>
<dbReference type="OrthoDB" id="7869758at2"/>